<evidence type="ECO:0000256" key="2">
    <source>
        <dbReference type="SAM" id="MobiDB-lite"/>
    </source>
</evidence>
<feature type="signal peptide" evidence="3">
    <location>
        <begin position="1"/>
        <end position="18"/>
    </location>
</feature>
<dbReference type="GO" id="GO:0016020">
    <property type="term" value="C:membrane"/>
    <property type="evidence" value="ECO:0007669"/>
    <property type="project" value="InterPro"/>
</dbReference>
<keyword evidence="1" id="KW-0597">Phosphoprotein</keyword>
<organism evidence="5 6">
    <name type="scientific">Acanthopleuribacter pedis</name>
    <dbReference type="NCBI Taxonomy" id="442870"/>
    <lineage>
        <taxon>Bacteria</taxon>
        <taxon>Pseudomonadati</taxon>
        <taxon>Acidobacteriota</taxon>
        <taxon>Holophagae</taxon>
        <taxon>Acanthopleuribacterales</taxon>
        <taxon>Acanthopleuribacteraceae</taxon>
        <taxon>Acanthopleuribacter</taxon>
    </lineage>
</organism>
<dbReference type="Gene3D" id="3.40.50.2300">
    <property type="match status" value="1"/>
</dbReference>
<dbReference type="SUPFAM" id="SSF52172">
    <property type="entry name" value="CheY-like"/>
    <property type="match status" value="1"/>
</dbReference>
<feature type="modified residue" description="4-aspartylphosphate" evidence="1">
    <location>
        <position position="665"/>
    </location>
</feature>
<dbReference type="CDD" id="cd17574">
    <property type="entry name" value="REC_OmpR"/>
    <property type="match status" value="1"/>
</dbReference>
<feature type="chain" id="PRO_5035293768" evidence="3">
    <location>
        <begin position="19"/>
        <end position="966"/>
    </location>
</feature>
<dbReference type="InterPro" id="IPR011006">
    <property type="entry name" value="CheY-like_superfamily"/>
</dbReference>
<dbReference type="PANTHER" id="PTHR34220:SF7">
    <property type="entry name" value="SENSOR HISTIDINE KINASE YPDA"/>
    <property type="match status" value="1"/>
</dbReference>
<feature type="domain" description="Response regulatory" evidence="4">
    <location>
        <begin position="617"/>
        <end position="732"/>
    </location>
</feature>
<dbReference type="PANTHER" id="PTHR34220">
    <property type="entry name" value="SENSOR HISTIDINE KINASE YPDA"/>
    <property type="match status" value="1"/>
</dbReference>
<dbReference type="Gene3D" id="2.130.10.10">
    <property type="entry name" value="YVTN repeat-like/Quinoprotein amine dehydrogenase"/>
    <property type="match status" value="1"/>
</dbReference>
<dbReference type="GO" id="GO:0000155">
    <property type="term" value="F:phosphorelay sensor kinase activity"/>
    <property type="evidence" value="ECO:0007669"/>
    <property type="project" value="InterPro"/>
</dbReference>
<feature type="region of interest" description="Disordered" evidence="2">
    <location>
        <begin position="592"/>
        <end position="615"/>
    </location>
</feature>
<dbReference type="PROSITE" id="PS50110">
    <property type="entry name" value="RESPONSE_REGULATORY"/>
    <property type="match status" value="1"/>
</dbReference>
<protein>
    <submittedName>
        <fullName evidence="5">Response regulator</fullName>
    </submittedName>
</protein>
<dbReference type="InterPro" id="IPR015943">
    <property type="entry name" value="WD40/YVTN_repeat-like_dom_sf"/>
</dbReference>
<accession>A0A8J7Q7T6</accession>
<dbReference type="EMBL" id="JAFREP010000034">
    <property type="protein sequence ID" value="MBO1322327.1"/>
    <property type="molecule type" value="Genomic_DNA"/>
</dbReference>
<dbReference type="InterPro" id="IPR010559">
    <property type="entry name" value="Sig_transdc_His_kin_internal"/>
</dbReference>
<reference evidence="5" key="1">
    <citation type="submission" date="2021-03" db="EMBL/GenBank/DDBJ databases">
        <authorList>
            <person name="Wang G."/>
        </authorList>
    </citation>
    <scope>NUCLEOTIDE SEQUENCE</scope>
    <source>
        <strain evidence="5">KCTC 12899</strain>
    </source>
</reference>
<dbReference type="SMART" id="SM00448">
    <property type="entry name" value="REC"/>
    <property type="match status" value="1"/>
</dbReference>
<dbReference type="InterPro" id="IPR050640">
    <property type="entry name" value="Bact_2-comp_sensor_kinase"/>
</dbReference>
<dbReference type="Pfam" id="PF06580">
    <property type="entry name" value="His_kinase"/>
    <property type="match status" value="1"/>
</dbReference>
<sequence length="966" mass="107993">MIAVLFLALSFWTPPMQATPSDEPLLIPTGSFGRDRNFSHTTVQAVQLDGRGFFWVLNRKGLWCYDGADAHRIPLGEQAVTHFVVDGENRLWLSTESGELQIRPALPGAETVLATKDVGKVDHLFASDGLVWVVRETSVLQFHARGNTLVQAQTYDLSPYLAATPKRIHLTVDGAGRSWVMGPNQLIQIGTGGLTVHAFPEEHAPKGTALAASKDVLWLVGREHLWTFKPASAQWAQVMALPKTHVPAFVLVDPRDRLWLGDTPYLMRIDPFRRQATALTLAEPIGRKHRRVVRDAAMGADGALWLGTGEGPRYLSAAAAMLQPVTGPKAEVLATHQASQRPETVPKFTKHLVELEYPELKCGYLLDRGSLWHVHHETVTLNPDTTPNLPLFALAPATPTAFWGLSRYGLHQFDAASAVVLGFLPLPDDAAANRELLRDADGGLILYQDTWAAYLPATAPALADPPKPVFIAPNQRGRKPPAFVNVALPGYETDQTAEWAYRWDADSDWRPVTGNRIPFQKTWPGQYDLSLRTRYLKGPWRQFPQVGTIHIHADTLIPPGWVSLWVVSAFLFCLHCYRRGLAAGAKNANMPTPLPQQVASPEPPAPPPASPADQPARILVVDDDPVNRQVIHAHLGERFRVVEAESGRDALDHLNDQTFDLVLLDIMMPGLSGYETCAHLRETHTMEQLPVLFITARNQPEDLVRGFAMGGNDYLIKPVSRDELFARVHMHLTLKETNRLLEKEKAWLETEVEMERLKRLNRESSIRLLHAQMQPHFIQNTLNSISFLCLSDPDQAVETLERLSTLMRQSFNAVPREWWPLEEELKAIKAFGDIQRVRFPEKLRFDFNIPPGLGGQLLPPFLIQPLVENAVFYGLKETTEQVVVGLSLEEDGIYQQVTVTNPGAPLRKPFAELISSEHALGNISERLALLFDSKLDYRYENGIHHIGFRFDPGRPKLEPPIPRFSP</sequence>
<keyword evidence="3" id="KW-0732">Signal</keyword>
<dbReference type="InterPro" id="IPR001789">
    <property type="entry name" value="Sig_transdc_resp-reg_receiver"/>
</dbReference>
<feature type="compositionally biased region" description="Pro residues" evidence="2">
    <location>
        <begin position="601"/>
        <end position="610"/>
    </location>
</feature>
<evidence type="ECO:0000313" key="6">
    <source>
        <dbReference type="Proteomes" id="UP000664417"/>
    </source>
</evidence>
<evidence type="ECO:0000256" key="1">
    <source>
        <dbReference type="PROSITE-ProRule" id="PRU00169"/>
    </source>
</evidence>
<evidence type="ECO:0000313" key="5">
    <source>
        <dbReference type="EMBL" id="MBO1322327.1"/>
    </source>
</evidence>
<dbReference type="Proteomes" id="UP000664417">
    <property type="component" value="Unassembled WGS sequence"/>
</dbReference>
<dbReference type="SUPFAM" id="SSF63829">
    <property type="entry name" value="Calcium-dependent phosphotriesterase"/>
    <property type="match status" value="1"/>
</dbReference>
<gene>
    <name evidence="5" type="ORF">J3U88_27895</name>
</gene>
<dbReference type="Pfam" id="PF00072">
    <property type="entry name" value="Response_reg"/>
    <property type="match status" value="1"/>
</dbReference>
<evidence type="ECO:0000256" key="3">
    <source>
        <dbReference type="SAM" id="SignalP"/>
    </source>
</evidence>
<name>A0A8J7Q7T6_9BACT</name>
<dbReference type="RefSeq" id="WP_207862300.1">
    <property type="nucleotide sequence ID" value="NZ_JAFREP010000034.1"/>
</dbReference>
<keyword evidence="6" id="KW-1185">Reference proteome</keyword>
<proteinExistence type="predicted"/>
<dbReference type="AlphaFoldDB" id="A0A8J7Q7T6"/>
<comment type="caution">
    <text evidence="5">The sequence shown here is derived from an EMBL/GenBank/DDBJ whole genome shotgun (WGS) entry which is preliminary data.</text>
</comment>
<evidence type="ECO:0000259" key="4">
    <source>
        <dbReference type="PROSITE" id="PS50110"/>
    </source>
</evidence>